<evidence type="ECO:0000256" key="1">
    <source>
        <dbReference type="ARBA" id="ARBA00004191"/>
    </source>
</evidence>
<dbReference type="STRING" id="3988.B9RMF6"/>
<dbReference type="OrthoDB" id="1895088at2759"/>
<proteinExistence type="predicted"/>
<keyword evidence="9" id="KW-1185">Reference proteome</keyword>
<name>B9RMF6_RICCO</name>
<dbReference type="InterPro" id="IPR052437">
    <property type="entry name" value="Pectin_Meth_Modulator"/>
</dbReference>
<comment type="subcellular location">
    <subcellularLocation>
        <location evidence="1">Secreted</location>
        <location evidence="1">Cell wall</location>
    </subcellularLocation>
</comment>
<dbReference type="SUPFAM" id="SSF49785">
    <property type="entry name" value="Galactose-binding domain-like"/>
    <property type="match status" value="1"/>
</dbReference>
<dbReference type="Gene3D" id="2.60.120.260">
    <property type="entry name" value="Galactose-binding domain-like"/>
    <property type="match status" value="1"/>
</dbReference>
<dbReference type="GO" id="GO:0030234">
    <property type="term" value="F:enzyme regulator activity"/>
    <property type="evidence" value="ECO:0000318"/>
    <property type="project" value="GO_Central"/>
</dbReference>
<accession>B9RMF6</accession>
<gene>
    <name evidence="8" type="ORF">RCOM_1080580</name>
</gene>
<evidence type="ECO:0000259" key="7">
    <source>
        <dbReference type="Pfam" id="PF04862"/>
    </source>
</evidence>
<dbReference type="PANTHER" id="PTHR31265:SF28">
    <property type="entry name" value="EMB|CAB87702.1"/>
    <property type="match status" value="1"/>
</dbReference>
<feature type="domain" description="DUF642" evidence="7">
    <location>
        <begin position="190"/>
        <end position="352"/>
    </location>
</feature>
<dbReference type="Pfam" id="PF04862">
    <property type="entry name" value="DUF642"/>
    <property type="match status" value="2"/>
</dbReference>
<dbReference type="OMA" id="WFHRIFL"/>
<feature type="domain" description="DUF642" evidence="7">
    <location>
        <begin position="18"/>
        <end position="177"/>
    </location>
</feature>
<evidence type="ECO:0000256" key="3">
    <source>
        <dbReference type="ARBA" id="ARBA00022525"/>
    </source>
</evidence>
<dbReference type="EMBL" id="EQ973789">
    <property type="protein sequence ID" value="EEF47479.1"/>
    <property type="molecule type" value="Genomic_DNA"/>
</dbReference>
<dbReference type="eggNOG" id="ENOG502QPTT">
    <property type="taxonomic scope" value="Eukaryota"/>
</dbReference>
<keyword evidence="3" id="KW-0964">Secreted</keyword>
<dbReference type="Proteomes" id="UP000008311">
    <property type="component" value="Unassembled WGS sequence"/>
</dbReference>
<organism evidence="8 9">
    <name type="scientific">Ricinus communis</name>
    <name type="common">Castor bean</name>
    <dbReference type="NCBI Taxonomy" id="3988"/>
    <lineage>
        <taxon>Eukaryota</taxon>
        <taxon>Viridiplantae</taxon>
        <taxon>Streptophyta</taxon>
        <taxon>Embryophyta</taxon>
        <taxon>Tracheophyta</taxon>
        <taxon>Spermatophyta</taxon>
        <taxon>Magnoliopsida</taxon>
        <taxon>eudicotyledons</taxon>
        <taxon>Gunneridae</taxon>
        <taxon>Pentapetalae</taxon>
        <taxon>rosids</taxon>
        <taxon>fabids</taxon>
        <taxon>Malpighiales</taxon>
        <taxon>Euphorbiaceae</taxon>
        <taxon>Acalyphoideae</taxon>
        <taxon>Acalypheae</taxon>
        <taxon>Ricinus</taxon>
    </lineage>
</organism>
<evidence type="ECO:0000256" key="5">
    <source>
        <dbReference type="ARBA" id="ARBA00023180"/>
    </source>
</evidence>
<dbReference type="InParanoid" id="B9RMF6"/>
<feature type="signal peptide" evidence="6">
    <location>
        <begin position="1"/>
        <end position="17"/>
    </location>
</feature>
<feature type="chain" id="PRO_5002888469" description="DUF642 domain-containing protein" evidence="6">
    <location>
        <begin position="18"/>
        <end position="383"/>
    </location>
</feature>
<evidence type="ECO:0000256" key="4">
    <source>
        <dbReference type="ARBA" id="ARBA00022729"/>
    </source>
</evidence>
<dbReference type="InterPro" id="IPR008979">
    <property type="entry name" value="Galactose-bd-like_sf"/>
</dbReference>
<dbReference type="GO" id="GO:0009505">
    <property type="term" value="C:plant-type cell wall"/>
    <property type="evidence" value="ECO:0000318"/>
    <property type="project" value="GO_Central"/>
</dbReference>
<protein>
    <recommendedName>
        <fullName evidence="7">DUF642 domain-containing protein</fullName>
    </recommendedName>
</protein>
<dbReference type="PANTHER" id="PTHR31265">
    <property type="entry name" value="OS02G0527500 PROTEIN-RELATED"/>
    <property type="match status" value="1"/>
</dbReference>
<evidence type="ECO:0000313" key="8">
    <source>
        <dbReference type="EMBL" id="EEF47479.1"/>
    </source>
</evidence>
<dbReference type="InterPro" id="IPR006946">
    <property type="entry name" value="DGR2-like_dom"/>
</dbReference>
<evidence type="ECO:0000313" key="9">
    <source>
        <dbReference type="Proteomes" id="UP000008311"/>
    </source>
</evidence>
<reference evidence="9" key="1">
    <citation type="journal article" date="2010" name="Nat. Biotechnol.">
        <title>Draft genome sequence of the oilseed species Ricinus communis.</title>
        <authorList>
            <person name="Chan A.P."/>
            <person name="Crabtree J."/>
            <person name="Zhao Q."/>
            <person name="Lorenzi H."/>
            <person name="Orvis J."/>
            <person name="Puiu D."/>
            <person name="Melake-Berhan A."/>
            <person name="Jones K.M."/>
            <person name="Redman J."/>
            <person name="Chen G."/>
            <person name="Cahoon E.B."/>
            <person name="Gedil M."/>
            <person name="Stanke M."/>
            <person name="Haas B.J."/>
            <person name="Wortman J.R."/>
            <person name="Fraser-Liggett C.M."/>
            <person name="Ravel J."/>
            <person name="Rabinowicz P.D."/>
        </authorList>
    </citation>
    <scope>NUCLEOTIDE SEQUENCE [LARGE SCALE GENOMIC DNA]</scope>
    <source>
        <strain evidence="9">cv. Hale</strain>
    </source>
</reference>
<keyword evidence="2" id="KW-0134">Cell wall</keyword>
<dbReference type="AlphaFoldDB" id="B9RMF6"/>
<evidence type="ECO:0000256" key="2">
    <source>
        <dbReference type="ARBA" id="ARBA00022512"/>
    </source>
</evidence>
<sequence length="383" mass="41469">MANSMLLLFLFVGISTGDLLQNPDFESPPTNITSNTSKPILLQNGINKIPGWSFGGSVWYVTAGSNLSLPGEGHGLQLGQDGKINQTFKADSSYSVLTFTLAPGSKECSNNTVAVNVSTPRRSKVFSMERHYGKETWESHAFYFESWDDVINLEIQGIPLETRTNIICSPVVDTFIINQIGSTVIYGDNLVVNGGFEVGPAFLKSSSKGILLDEEPDQLRSPLQQWSIIGTVKYIDSAHYSVPEGKAAIEIVSNDPSGILTILKLSKGSNYTLEFTMGDANDSCIGDLKLQAQVGRTTQNFTLQSQGMGSTQNHSINFKADSNLSTLSFVSLNQGQRSDAILCGPVVDNVILRSVSWSSNASPKKLHSKILLVLVIVAILQVV</sequence>
<keyword evidence="5" id="KW-0325">Glycoprotein</keyword>
<evidence type="ECO:0000256" key="6">
    <source>
        <dbReference type="SAM" id="SignalP"/>
    </source>
</evidence>
<keyword evidence="4 6" id="KW-0732">Signal</keyword>